<evidence type="ECO:0000256" key="1">
    <source>
        <dbReference type="SAM" id="MobiDB-lite"/>
    </source>
</evidence>
<dbReference type="RefSeq" id="WP_377138509.1">
    <property type="nucleotide sequence ID" value="NZ_JBHSFI010000006.1"/>
</dbReference>
<keyword evidence="2" id="KW-0472">Membrane</keyword>
<keyword evidence="2" id="KW-1133">Transmembrane helix</keyword>
<evidence type="ECO:0008006" key="5">
    <source>
        <dbReference type="Google" id="ProtNLM"/>
    </source>
</evidence>
<evidence type="ECO:0000256" key="2">
    <source>
        <dbReference type="SAM" id="Phobius"/>
    </source>
</evidence>
<dbReference type="EMBL" id="JBHSFI010000006">
    <property type="protein sequence ID" value="MFC4630583.1"/>
    <property type="molecule type" value="Genomic_DNA"/>
</dbReference>
<sequence length="123" mass="12229">MNRNDNLSPAEYAELVHAARKLVAAVELGIHRSEVVFAVALGLTIAASLLDLDPVATITSVIAVGALGGGLILLMARLALGPAPAEVATTTPAELVEQPANGSAGPATGSGPATTENGVIPTK</sequence>
<comment type="caution">
    <text evidence="3">The sequence shown here is derived from an EMBL/GenBank/DDBJ whole genome shotgun (WGS) entry which is preliminary data.</text>
</comment>
<proteinExistence type="predicted"/>
<dbReference type="Proteomes" id="UP001596011">
    <property type="component" value="Unassembled WGS sequence"/>
</dbReference>
<keyword evidence="4" id="KW-1185">Reference proteome</keyword>
<name>A0ABV9HL29_9MICO</name>
<feature type="transmembrane region" description="Helical" evidence="2">
    <location>
        <begin position="56"/>
        <end position="76"/>
    </location>
</feature>
<protein>
    <recommendedName>
        <fullName evidence="5">Superfamily III holin-X</fullName>
    </recommendedName>
</protein>
<feature type="region of interest" description="Disordered" evidence="1">
    <location>
        <begin position="90"/>
        <end position="123"/>
    </location>
</feature>
<keyword evidence="2" id="KW-0812">Transmembrane</keyword>
<accession>A0ABV9HL29</accession>
<organism evidence="3 4">
    <name type="scientific">Promicromonospora alba</name>
    <dbReference type="NCBI Taxonomy" id="1616110"/>
    <lineage>
        <taxon>Bacteria</taxon>
        <taxon>Bacillati</taxon>
        <taxon>Actinomycetota</taxon>
        <taxon>Actinomycetes</taxon>
        <taxon>Micrococcales</taxon>
        <taxon>Promicromonosporaceae</taxon>
        <taxon>Promicromonospora</taxon>
    </lineage>
</organism>
<evidence type="ECO:0000313" key="3">
    <source>
        <dbReference type="EMBL" id="MFC4630583.1"/>
    </source>
</evidence>
<feature type="compositionally biased region" description="Low complexity" evidence="1">
    <location>
        <begin position="90"/>
        <end position="115"/>
    </location>
</feature>
<reference evidence="4" key="1">
    <citation type="journal article" date="2019" name="Int. J. Syst. Evol. Microbiol.">
        <title>The Global Catalogue of Microorganisms (GCM) 10K type strain sequencing project: providing services to taxonomists for standard genome sequencing and annotation.</title>
        <authorList>
            <consortium name="The Broad Institute Genomics Platform"/>
            <consortium name="The Broad Institute Genome Sequencing Center for Infectious Disease"/>
            <person name="Wu L."/>
            <person name="Ma J."/>
        </authorList>
    </citation>
    <scope>NUCLEOTIDE SEQUENCE [LARGE SCALE GENOMIC DNA]</scope>
    <source>
        <strain evidence="4">CCUG 42722</strain>
    </source>
</reference>
<evidence type="ECO:0000313" key="4">
    <source>
        <dbReference type="Proteomes" id="UP001596011"/>
    </source>
</evidence>
<gene>
    <name evidence="3" type="ORF">ACFO6V_20225</name>
</gene>
<feature type="transmembrane region" description="Helical" evidence="2">
    <location>
        <begin position="30"/>
        <end position="50"/>
    </location>
</feature>